<protein>
    <submittedName>
        <fullName evidence="2">Uncharacterized protein</fullName>
    </submittedName>
</protein>
<feature type="compositionally biased region" description="Basic residues" evidence="1">
    <location>
        <begin position="41"/>
        <end position="59"/>
    </location>
</feature>
<organism evidence="2 3">
    <name type="scientific">Caerostris extrusa</name>
    <name type="common">Bark spider</name>
    <name type="synonym">Caerostris bankana</name>
    <dbReference type="NCBI Taxonomy" id="172846"/>
    <lineage>
        <taxon>Eukaryota</taxon>
        <taxon>Metazoa</taxon>
        <taxon>Ecdysozoa</taxon>
        <taxon>Arthropoda</taxon>
        <taxon>Chelicerata</taxon>
        <taxon>Arachnida</taxon>
        <taxon>Araneae</taxon>
        <taxon>Araneomorphae</taxon>
        <taxon>Entelegynae</taxon>
        <taxon>Araneoidea</taxon>
        <taxon>Araneidae</taxon>
        <taxon>Caerostris</taxon>
    </lineage>
</organism>
<accession>A0AAV4N1E1</accession>
<name>A0AAV4N1E1_CAEEX</name>
<evidence type="ECO:0000256" key="1">
    <source>
        <dbReference type="SAM" id="MobiDB-lite"/>
    </source>
</evidence>
<proteinExistence type="predicted"/>
<feature type="region of interest" description="Disordered" evidence="1">
    <location>
        <begin position="40"/>
        <end position="68"/>
    </location>
</feature>
<gene>
    <name evidence="2" type="ORF">CEXT_517231</name>
</gene>
<dbReference type="AlphaFoldDB" id="A0AAV4N1E1"/>
<sequence>MTSSSFHRRSIDNTSLQFVCELLLPLAKIAAQSLYETEHYTHKKRMKEKKKESRIRKRQRREETGDKQLKCRRYSVLFSRQKETDGSKHSH</sequence>
<dbReference type="EMBL" id="BPLR01002813">
    <property type="protein sequence ID" value="GIX78049.1"/>
    <property type="molecule type" value="Genomic_DNA"/>
</dbReference>
<dbReference type="Proteomes" id="UP001054945">
    <property type="component" value="Unassembled WGS sequence"/>
</dbReference>
<comment type="caution">
    <text evidence="2">The sequence shown here is derived from an EMBL/GenBank/DDBJ whole genome shotgun (WGS) entry which is preliminary data.</text>
</comment>
<evidence type="ECO:0000313" key="2">
    <source>
        <dbReference type="EMBL" id="GIX78049.1"/>
    </source>
</evidence>
<evidence type="ECO:0000313" key="3">
    <source>
        <dbReference type="Proteomes" id="UP001054945"/>
    </source>
</evidence>
<reference evidence="2 3" key="1">
    <citation type="submission" date="2021-06" db="EMBL/GenBank/DDBJ databases">
        <title>Caerostris extrusa draft genome.</title>
        <authorList>
            <person name="Kono N."/>
            <person name="Arakawa K."/>
        </authorList>
    </citation>
    <scope>NUCLEOTIDE SEQUENCE [LARGE SCALE GENOMIC DNA]</scope>
</reference>
<keyword evidence="3" id="KW-1185">Reference proteome</keyword>